<dbReference type="EMBL" id="BARV01027151">
    <property type="protein sequence ID" value="GAI34231.1"/>
    <property type="molecule type" value="Genomic_DNA"/>
</dbReference>
<evidence type="ECO:0000259" key="1">
    <source>
        <dbReference type="Pfam" id="PF13529"/>
    </source>
</evidence>
<protein>
    <recommendedName>
        <fullName evidence="1">Peptidase C39-like domain-containing protein</fullName>
    </recommendedName>
</protein>
<reference evidence="2" key="1">
    <citation type="journal article" date="2014" name="Front. Microbiol.">
        <title>High frequency of phylogenetically diverse reductive dehalogenase-homologous genes in deep subseafloor sedimentary metagenomes.</title>
        <authorList>
            <person name="Kawai M."/>
            <person name="Futagami T."/>
            <person name="Toyoda A."/>
            <person name="Takaki Y."/>
            <person name="Nishi S."/>
            <person name="Hori S."/>
            <person name="Arai W."/>
            <person name="Tsubouchi T."/>
            <person name="Morono Y."/>
            <person name="Uchiyama I."/>
            <person name="Ito T."/>
            <person name="Fujiyama A."/>
            <person name="Inagaki F."/>
            <person name="Takami H."/>
        </authorList>
    </citation>
    <scope>NUCLEOTIDE SEQUENCE</scope>
    <source>
        <strain evidence="2">Expedition CK06-06</strain>
    </source>
</reference>
<feature type="domain" description="Peptidase C39-like" evidence="1">
    <location>
        <begin position="57"/>
        <end position="112"/>
    </location>
</feature>
<feature type="non-terminal residue" evidence="2">
    <location>
        <position position="262"/>
    </location>
</feature>
<name>X1NVI3_9ZZZZ</name>
<organism evidence="2">
    <name type="scientific">marine sediment metagenome</name>
    <dbReference type="NCBI Taxonomy" id="412755"/>
    <lineage>
        <taxon>unclassified sequences</taxon>
        <taxon>metagenomes</taxon>
        <taxon>ecological metagenomes</taxon>
    </lineage>
</organism>
<evidence type="ECO:0000313" key="2">
    <source>
        <dbReference type="EMBL" id="GAI34231.1"/>
    </source>
</evidence>
<dbReference type="Pfam" id="PF13529">
    <property type="entry name" value="Peptidase_C39_2"/>
    <property type="match status" value="1"/>
</dbReference>
<accession>X1NVI3</accession>
<gene>
    <name evidence="2" type="ORF">S06H3_43743</name>
</gene>
<dbReference type="InterPro" id="IPR039564">
    <property type="entry name" value="Peptidase_C39-like"/>
</dbReference>
<proteinExistence type="predicted"/>
<comment type="caution">
    <text evidence="2">The sequence shown here is derived from an EMBL/GenBank/DDBJ whole genome shotgun (WGS) entry which is preliminary data.</text>
</comment>
<sequence length="262" mass="29574">GEYYDDAGSWHASEEPWDAAQYHGIGDRGIMGIVFYKGLGTSCFVRYRTDTYPERSQWVMSKQYVLPSLKNYLVEQIDRERPVMLHLTWEGHMILVVGYRDHGDTLVVHDPATGPYKEKSFKDILKQSIILCYTLVVPRLPGAGSQPATINIPSCVNPGKKGLTFMKKIEEGRSKRELDLRTVIRFKWDGTKPNGYVFLDRNDHQVDSVTSDYFLKIYDLEVANTGGQTLDAAIECKIRDAETATEVYSGLTNVPVPPSATE</sequence>
<dbReference type="AlphaFoldDB" id="X1NVI3"/>
<feature type="non-terminal residue" evidence="2">
    <location>
        <position position="1"/>
    </location>
</feature>